<accession>A0A9W9Y4D2</accession>
<dbReference type="Proteomes" id="UP001149954">
    <property type="component" value="Unassembled WGS sequence"/>
</dbReference>
<name>A0A9W9Y4D2_9EURO</name>
<proteinExistence type="predicted"/>
<gene>
    <name evidence="2" type="ORF">N7463_000503</name>
</gene>
<evidence type="ECO:0000313" key="2">
    <source>
        <dbReference type="EMBL" id="KAJ5520050.1"/>
    </source>
</evidence>
<dbReference type="OrthoDB" id="3257981at2759"/>
<evidence type="ECO:0000256" key="1">
    <source>
        <dbReference type="SAM" id="MobiDB-lite"/>
    </source>
</evidence>
<organism evidence="2 3">
    <name type="scientific">Penicillium fimorum</name>
    <dbReference type="NCBI Taxonomy" id="1882269"/>
    <lineage>
        <taxon>Eukaryota</taxon>
        <taxon>Fungi</taxon>
        <taxon>Dikarya</taxon>
        <taxon>Ascomycota</taxon>
        <taxon>Pezizomycotina</taxon>
        <taxon>Eurotiomycetes</taxon>
        <taxon>Eurotiomycetidae</taxon>
        <taxon>Eurotiales</taxon>
        <taxon>Aspergillaceae</taxon>
        <taxon>Penicillium</taxon>
    </lineage>
</organism>
<feature type="region of interest" description="Disordered" evidence="1">
    <location>
        <begin position="1"/>
        <end position="20"/>
    </location>
</feature>
<dbReference type="EMBL" id="JAPWDS010000001">
    <property type="protein sequence ID" value="KAJ5520050.1"/>
    <property type="molecule type" value="Genomic_DNA"/>
</dbReference>
<reference evidence="2" key="2">
    <citation type="journal article" date="2023" name="IMA Fungus">
        <title>Comparative genomic study of the Penicillium genus elucidates a diverse pangenome and 15 lateral gene transfer events.</title>
        <authorList>
            <person name="Petersen C."/>
            <person name="Sorensen T."/>
            <person name="Nielsen M.R."/>
            <person name="Sondergaard T.E."/>
            <person name="Sorensen J.L."/>
            <person name="Fitzpatrick D.A."/>
            <person name="Frisvad J.C."/>
            <person name="Nielsen K.L."/>
        </authorList>
    </citation>
    <scope>NUCLEOTIDE SEQUENCE</scope>
    <source>
        <strain evidence="2">IBT 29495</strain>
    </source>
</reference>
<protein>
    <submittedName>
        <fullName evidence="2">Uncharacterized protein</fullName>
    </submittedName>
</protein>
<keyword evidence="3" id="KW-1185">Reference proteome</keyword>
<reference evidence="2" key="1">
    <citation type="submission" date="2022-12" db="EMBL/GenBank/DDBJ databases">
        <authorList>
            <person name="Petersen C."/>
        </authorList>
    </citation>
    <scope>NUCLEOTIDE SEQUENCE</scope>
    <source>
        <strain evidence="2">IBT 29495</strain>
    </source>
</reference>
<dbReference type="AlphaFoldDB" id="A0A9W9Y4D2"/>
<sequence>MHEDDDQSTTTIYAGFNGEDKTVGQGTPDYKITAKLPFDHGDLFFDNNCLVDCMGQYSLRCSDEATKTDLVDNPY</sequence>
<evidence type="ECO:0000313" key="3">
    <source>
        <dbReference type="Proteomes" id="UP001149954"/>
    </source>
</evidence>
<comment type="caution">
    <text evidence="2">The sequence shown here is derived from an EMBL/GenBank/DDBJ whole genome shotgun (WGS) entry which is preliminary data.</text>
</comment>